<evidence type="ECO:0000256" key="4">
    <source>
        <dbReference type="ARBA" id="ARBA00022989"/>
    </source>
</evidence>
<evidence type="ECO:0000256" key="6">
    <source>
        <dbReference type="SAM" id="MobiDB-lite"/>
    </source>
</evidence>
<organism evidence="8 9">
    <name type="scientific">Discina gigas</name>
    <dbReference type="NCBI Taxonomy" id="1032678"/>
    <lineage>
        <taxon>Eukaryota</taxon>
        <taxon>Fungi</taxon>
        <taxon>Dikarya</taxon>
        <taxon>Ascomycota</taxon>
        <taxon>Pezizomycotina</taxon>
        <taxon>Pezizomycetes</taxon>
        <taxon>Pezizales</taxon>
        <taxon>Discinaceae</taxon>
        <taxon>Discina</taxon>
    </lineage>
</organism>
<keyword evidence="3 7" id="KW-0812">Transmembrane</keyword>
<feature type="compositionally biased region" description="Polar residues" evidence="6">
    <location>
        <begin position="91"/>
        <end position="100"/>
    </location>
</feature>
<feature type="compositionally biased region" description="Low complexity" evidence="6">
    <location>
        <begin position="413"/>
        <end position="427"/>
    </location>
</feature>
<gene>
    <name evidence="8" type="ORF">Q9L58_002226</name>
</gene>
<dbReference type="Proteomes" id="UP001447188">
    <property type="component" value="Unassembled WGS sequence"/>
</dbReference>
<feature type="compositionally biased region" description="Basic residues" evidence="6">
    <location>
        <begin position="58"/>
        <end position="70"/>
    </location>
</feature>
<evidence type="ECO:0000313" key="9">
    <source>
        <dbReference type="Proteomes" id="UP001447188"/>
    </source>
</evidence>
<name>A0ABR3GS85_9PEZI</name>
<feature type="compositionally biased region" description="Polar residues" evidence="6">
    <location>
        <begin position="73"/>
        <end position="82"/>
    </location>
</feature>
<evidence type="ECO:0000256" key="5">
    <source>
        <dbReference type="ARBA" id="ARBA00023136"/>
    </source>
</evidence>
<evidence type="ECO:0008006" key="10">
    <source>
        <dbReference type="Google" id="ProtNLM"/>
    </source>
</evidence>
<dbReference type="PANTHER" id="PTHR13317:SF4">
    <property type="entry name" value="TRANSMEMBRANE ANTERIOR POSTERIOR TRANSFORMATION PROTEIN 1 HOMOLOG"/>
    <property type="match status" value="1"/>
</dbReference>
<feature type="transmembrane region" description="Helical" evidence="7">
    <location>
        <begin position="733"/>
        <end position="765"/>
    </location>
</feature>
<protein>
    <recommendedName>
        <fullName evidence="10">DUF747-domain-containing protein</fullName>
    </recommendedName>
</protein>
<comment type="subcellular location">
    <subcellularLocation>
        <location evidence="1">Membrane</location>
        <topology evidence="1">Multi-pass membrane protein</topology>
    </subcellularLocation>
</comment>
<evidence type="ECO:0000256" key="3">
    <source>
        <dbReference type="ARBA" id="ARBA00022692"/>
    </source>
</evidence>
<feature type="region of interest" description="Disordered" evidence="6">
    <location>
        <begin position="317"/>
        <end position="347"/>
    </location>
</feature>
<feature type="region of interest" description="Disordered" evidence="6">
    <location>
        <begin position="807"/>
        <end position="827"/>
    </location>
</feature>
<feature type="region of interest" description="Disordered" evidence="6">
    <location>
        <begin position="1"/>
        <end position="291"/>
    </location>
</feature>
<feature type="region of interest" description="Disordered" evidence="6">
    <location>
        <begin position="413"/>
        <end position="439"/>
    </location>
</feature>
<evidence type="ECO:0000256" key="7">
    <source>
        <dbReference type="SAM" id="Phobius"/>
    </source>
</evidence>
<comment type="similarity">
    <text evidence="2">Belongs to the TAPT1 family.</text>
</comment>
<feature type="compositionally biased region" description="Polar residues" evidence="6">
    <location>
        <begin position="203"/>
        <end position="246"/>
    </location>
</feature>
<feature type="compositionally biased region" description="Low complexity" evidence="6">
    <location>
        <begin position="317"/>
        <end position="326"/>
    </location>
</feature>
<feature type="compositionally biased region" description="Polar residues" evidence="6">
    <location>
        <begin position="175"/>
        <end position="187"/>
    </location>
</feature>
<proteinExistence type="inferred from homology"/>
<sequence length="842" mass="92398">MIASRVPFRQDVVPRPLQNTAGIVVNESETPERNEKVNGFKDNKIGGGKDVLEEIRKDRKAKKKKKKKLGSRTIEQLPSPESSWLPETEDSQNNPSYGRSNTKDESHRSGISPEKVPELSPALLGEIFHDTPTLRLPSQTQSPPLAASPSLTSPTKHTKPTTTSLIAAKNLPFTRPQSPAQEQTLSAPPSMRRSKSFPRALQLDTQTSHSTRPQVSQQQGRPAENGGNTISPQKSSTPKTPQSSVDSPGVHTLSPKSAKLIARNSSQNCRDSIPPSPTHPPTTTHLLKSATSIPSPAFPPLPLQTYLSLALASPTSYAPPSTSHSSQKPGPTQSTNTHNPPQNHPDDSAAIAFERITNFLILPGKLEGALWFGMLACLDSWLYMFTILPLRFVRALGVLCAFWCGGIKSSLSWGSKTSKSPGSTSKSEGNEKRDHTPINTKIKRAKRVSDLQPSHKADILRGLVVFTSCWILMRFDASPLHSTALFYQVIALNVAVNSYSNALMTLLFSVQFVEIKSTVFKKFEKESLFQLTCGDIVERFQLWLMLVIIASRNLVEVGVWSLSGIDSGAGSGSGSGAGVLPQSFTIFPEWTGQIMGPFFLVLGSEMLVDWLKHAYITKFNNTRPAVYERFLDVLCKDYYSHAFADQNLTKRLGLPVIPLACLFIRASLQTYQMFLATHIPLPLPSATTSLSQSDASPVTTAALANFDAILRRALGRSSFGGSTSPDSDPTDDLMAAAMLLIFFLGFFLVFLAVKLVLGICLLSFARKRYKGMKERAGMNFLTGARKVGGFGLIEVSDDQKKWVYADDPAGERAMKERDSRPPPRETDLDTVKRYSMVAKRIW</sequence>
<evidence type="ECO:0000256" key="1">
    <source>
        <dbReference type="ARBA" id="ARBA00004141"/>
    </source>
</evidence>
<accession>A0ABR3GS85</accession>
<feature type="compositionally biased region" description="Low complexity" evidence="6">
    <location>
        <begin position="137"/>
        <end position="165"/>
    </location>
</feature>
<dbReference type="Pfam" id="PF05346">
    <property type="entry name" value="DUF747"/>
    <property type="match status" value="1"/>
</dbReference>
<reference evidence="8 9" key="1">
    <citation type="submission" date="2024-02" db="EMBL/GenBank/DDBJ databases">
        <title>Discinaceae phylogenomics.</title>
        <authorList>
            <person name="Dirks A.C."/>
            <person name="James T.Y."/>
        </authorList>
    </citation>
    <scope>NUCLEOTIDE SEQUENCE [LARGE SCALE GENOMIC DNA]</scope>
    <source>
        <strain evidence="8 9">ACD0624</strain>
    </source>
</reference>
<keyword evidence="9" id="KW-1185">Reference proteome</keyword>
<feature type="compositionally biased region" description="Basic and acidic residues" evidence="6">
    <location>
        <begin position="30"/>
        <end position="44"/>
    </location>
</feature>
<dbReference type="InterPro" id="IPR008010">
    <property type="entry name" value="Tatp1"/>
</dbReference>
<keyword evidence="5 7" id="KW-0472">Membrane</keyword>
<feature type="compositionally biased region" description="Polar residues" evidence="6">
    <location>
        <begin position="327"/>
        <end position="341"/>
    </location>
</feature>
<evidence type="ECO:0000313" key="8">
    <source>
        <dbReference type="EMBL" id="KAL0638799.1"/>
    </source>
</evidence>
<evidence type="ECO:0000256" key="2">
    <source>
        <dbReference type="ARBA" id="ARBA00008803"/>
    </source>
</evidence>
<keyword evidence="4 7" id="KW-1133">Transmembrane helix</keyword>
<comment type="caution">
    <text evidence="8">The sequence shown here is derived from an EMBL/GenBank/DDBJ whole genome shotgun (WGS) entry which is preliminary data.</text>
</comment>
<dbReference type="EMBL" id="JBBBZM010000018">
    <property type="protein sequence ID" value="KAL0638799.1"/>
    <property type="molecule type" value="Genomic_DNA"/>
</dbReference>
<dbReference type="PANTHER" id="PTHR13317">
    <property type="entry name" value="TRANSMEMBRANE ANTERIOR POSTERIOR TRANSFORMATION PROTEIN 1 HOMOLOG"/>
    <property type="match status" value="1"/>
</dbReference>